<dbReference type="OrthoDB" id="2560571at2"/>
<keyword evidence="1" id="KW-0223">Dioxygenase</keyword>
<dbReference type="HOGENOM" id="CLU_048953_2_0_0"/>
<dbReference type="Proteomes" id="UP000001660">
    <property type="component" value="Chromosome"/>
</dbReference>
<dbReference type="InterPro" id="IPR008775">
    <property type="entry name" value="Phytyl_CoA_dOase-like"/>
</dbReference>
<keyword evidence="1" id="KW-0560">Oxidoreductase</keyword>
<evidence type="ECO:0000313" key="1">
    <source>
        <dbReference type="EMBL" id="CBK40689.1"/>
    </source>
</evidence>
<dbReference type="GO" id="GO:0016706">
    <property type="term" value="F:2-oxoglutarate-dependent dioxygenase activity"/>
    <property type="evidence" value="ECO:0007669"/>
    <property type="project" value="UniProtKB-ARBA"/>
</dbReference>
<dbReference type="PANTHER" id="PTHR20883:SF49">
    <property type="entry name" value="PHYTANOYL-COA DIOXYGENASE"/>
    <property type="match status" value="1"/>
</dbReference>
<dbReference type="EMBL" id="FP929003">
    <property type="protein sequence ID" value="CBK40689.1"/>
    <property type="molecule type" value="Genomic_DNA"/>
</dbReference>
<dbReference type="SUPFAM" id="SSF51197">
    <property type="entry name" value="Clavaminate synthase-like"/>
    <property type="match status" value="1"/>
</dbReference>
<dbReference type="STRING" id="330214.NIDE0926"/>
<evidence type="ECO:0000313" key="2">
    <source>
        <dbReference type="Proteomes" id="UP000001660"/>
    </source>
</evidence>
<organism evidence="1 2">
    <name type="scientific">Nitrospira defluvii</name>
    <dbReference type="NCBI Taxonomy" id="330214"/>
    <lineage>
        <taxon>Bacteria</taxon>
        <taxon>Pseudomonadati</taxon>
        <taxon>Nitrospirota</taxon>
        <taxon>Nitrospiria</taxon>
        <taxon>Nitrospirales</taxon>
        <taxon>Nitrospiraceae</taxon>
        <taxon>Nitrospira</taxon>
    </lineage>
</organism>
<proteinExistence type="predicted"/>
<reference evidence="1 2" key="1">
    <citation type="journal article" date="2010" name="Proc. Natl. Acad. Sci. U.S.A.">
        <title>A Nitrospira metagenome illuminates the physiology and evolution of globally important nitrite-oxidizing bacteria.</title>
        <authorList>
            <person name="Lucker S."/>
            <person name="Wagner M."/>
            <person name="Maixner F."/>
            <person name="Pelletier E."/>
            <person name="Koch H."/>
            <person name="Vacherie B."/>
            <person name="Rattei T."/>
            <person name="Sinninghe Damste J."/>
            <person name="Spieck E."/>
            <person name="Le Paslier D."/>
            <person name="Daims H."/>
        </authorList>
    </citation>
    <scope>NUCLEOTIDE SEQUENCE [LARGE SCALE GENOMIC DNA]</scope>
</reference>
<gene>
    <name evidence="1" type="ORF">NIDE0926</name>
</gene>
<dbReference type="Pfam" id="PF05721">
    <property type="entry name" value="PhyH"/>
    <property type="match status" value="1"/>
</dbReference>
<dbReference type="eggNOG" id="COG5285">
    <property type="taxonomic scope" value="Bacteria"/>
</dbReference>
<protein>
    <submittedName>
        <fullName evidence="1">Putative Dioxygenase</fullName>
    </submittedName>
</protein>
<dbReference type="GO" id="GO:0005506">
    <property type="term" value="F:iron ion binding"/>
    <property type="evidence" value="ECO:0007669"/>
    <property type="project" value="UniProtKB-ARBA"/>
</dbReference>
<accession>D8PBT0</accession>
<dbReference type="Gene3D" id="2.60.120.620">
    <property type="entry name" value="q2cbj1_9rhob like domain"/>
    <property type="match status" value="1"/>
</dbReference>
<sequence>MDEYQHTFLVDGVVYISKALDQRGIEAAEGAFRWTLSHPGPGARYVLAGRPGAFFQDHANPNAITAYRSLLCETPLSKLVADVLGTQNLWLLYEQIWLKEGCETLPTPWHQDLPYVPMSGEHLATVWLTLDPVRKDKSLEFVRGSHRGPLFNPTAFNATDSTAAMFEAGVWPPLPDIESKREQYDIVSWAVEPGDVIIFHPAILHGGAPTCSGEKRRTISLRFFGDHAFCAERPEKGVAEVDRLLVEQDTSDPMRQMAKLQPGTLFRHPGFHKVV</sequence>
<dbReference type="PANTHER" id="PTHR20883">
    <property type="entry name" value="PHYTANOYL-COA DIOXYGENASE DOMAIN CONTAINING 1"/>
    <property type="match status" value="1"/>
</dbReference>
<keyword evidence="2" id="KW-1185">Reference proteome</keyword>
<dbReference type="AlphaFoldDB" id="D8PBT0"/>
<name>D8PBT0_9BACT</name>
<dbReference type="KEGG" id="nde:NIDE0926"/>